<keyword evidence="2 5" id="KW-0479">Metal-binding</keyword>
<proteinExistence type="inferred from homology"/>
<dbReference type="STRING" id="1423774.FD31_GL000135"/>
<dbReference type="GO" id="GO:0008106">
    <property type="term" value="F:alcohol dehydrogenase (NADP+) activity"/>
    <property type="evidence" value="ECO:0007669"/>
    <property type="project" value="UniProtKB-ARBA"/>
</dbReference>
<evidence type="ECO:0000256" key="2">
    <source>
        <dbReference type="ARBA" id="ARBA00022723"/>
    </source>
</evidence>
<feature type="domain" description="Enoyl reductase (ER)" evidence="6">
    <location>
        <begin position="15"/>
        <end position="344"/>
    </location>
</feature>
<comment type="cofactor">
    <cofactor evidence="1 5">
        <name>Zn(2+)</name>
        <dbReference type="ChEBI" id="CHEBI:29105"/>
    </cofactor>
</comment>
<dbReference type="Proteomes" id="UP000051302">
    <property type="component" value="Unassembled WGS sequence"/>
</dbReference>
<dbReference type="SMART" id="SM00829">
    <property type="entry name" value="PKS_ER"/>
    <property type="match status" value="1"/>
</dbReference>
<comment type="caution">
    <text evidence="7">The sequence shown here is derived from an EMBL/GenBank/DDBJ whole genome shotgun (WGS) entry which is preliminary data.</text>
</comment>
<evidence type="ECO:0000313" key="8">
    <source>
        <dbReference type="Proteomes" id="UP000051302"/>
    </source>
</evidence>
<evidence type="ECO:0000256" key="3">
    <source>
        <dbReference type="ARBA" id="ARBA00022833"/>
    </source>
</evidence>
<evidence type="ECO:0000259" key="6">
    <source>
        <dbReference type="SMART" id="SM00829"/>
    </source>
</evidence>
<keyword evidence="3 5" id="KW-0862">Zinc</keyword>
<dbReference type="InterPro" id="IPR036291">
    <property type="entry name" value="NAD(P)-bd_dom_sf"/>
</dbReference>
<dbReference type="GO" id="GO:0008270">
    <property type="term" value="F:zinc ion binding"/>
    <property type="evidence" value="ECO:0007669"/>
    <property type="project" value="InterPro"/>
</dbReference>
<protein>
    <submittedName>
        <fullName evidence="7">Dehydrogenase</fullName>
    </submittedName>
</protein>
<keyword evidence="4" id="KW-0560">Oxidoreductase</keyword>
<dbReference type="Pfam" id="PF08240">
    <property type="entry name" value="ADH_N"/>
    <property type="match status" value="1"/>
</dbReference>
<dbReference type="PATRIC" id="fig|1423774.3.peg.138"/>
<dbReference type="SUPFAM" id="SSF51735">
    <property type="entry name" value="NAD(P)-binding Rossmann-fold domains"/>
    <property type="match status" value="1"/>
</dbReference>
<dbReference type="Gene3D" id="3.90.180.10">
    <property type="entry name" value="Medium-chain alcohol dehydrogenases, catalytic domain"/>
    <property type="match status" value="1"/>
</dbReference>
<dbReference type="InterPro" id="IPR013154">
    <property type="entry name" value="ADH-like_N"/>
</dbReference>
<evidence type="ECO:0000256" key="4">
    <source>
        <dbReference type="ARBA" id="ARBA00023002"/>
    </source>
</evidence>
<reference evidence="7 8" key="1">
    <citation type="journal article" date="2015" name="Genome Announc.">
        <title>Expanding the biotechnology potential of lactobacilli through comparative genomics of 213 strains and associated genera.</title>
        <authorList>
            <person name="Sun Z."/>
            <person name="Harris H.M."/>
            <person name="McCann A."/>
            <person name="Guo C."/>
            <person name="Argimon S."/>
            <person name="Zhang W."/>
            <person name="Yang X."/>
            <person name="Jeffery I.B."/>
            <person name="Cooney J.C."/>
            <person name="Kagawa T.F."/>
            <person name="Liu W."/>
            <person name="Song Y."/>
            <person name="Salvetti E."/>
            <person name="Wrobel A."/>
            <person name="Rasinkangas P."/>
            <person name="Parkhill J."/>
            <person name="Rea M.C."/>
            <person name="O'Sullivan O."/>
            <person name="Ritari J."/>
            <person name="Douillard F.P."/>
            <person name="Paul Ross R."/>
            <person name="Yang R."/>
            <person name="Briner A.E."/>
            <person name="Felis G.E."/>
            <person name="de Vos W.M."/>
            <person name="Barrangou R."/>
            <person name="Klaenhammer T.R."/>
            <person name="Caufield P.W."/>
            <person name="Cui Y."/>
            <person name="Zhang H."/>
            <person name="O'Toole P.W."/>
        </authorList>
    </citation>
    <scope>NUCLEOTIDE SEQUENCE [LARGE SCALE GENOMIC DNA]</scope>
    <source>
        <strain evidence="7 8">DSM 16982</strain>
    </source>
</reference>
<accession>A0A0R1WMD8</accession>
<dbReference type="Gene3D" id="3.40.50.720">
    <property type="entry name" value="NAD(P)-binding Rossmann-like Domain"/>
    <property type="match status" value="1"/>
</dbReference>
<evidence type="ECO:0000256" key="5">
    <source>
        <dbReference type="RuleBase" id="RU361277"/>
    </source>
</evidence>
<evidence type="ECO:0000313" key="7">
    <source>
        <dbReference type="EMBL" id="KRM18653.1"/>
    </source>
</evidence>
<dbReference type="EMBL" id="AZFV01000001">
    <property type="protein sequence ID" value="KRM18653.1"/>
    <property type="molecule type" value="Genomic_DNA"/>
</dbReference>
<name>A0A0R1WMD8_9LACO</name>
<keyword evidence="8" id="KW-1185">Reference proteome</keyword>
<evidence type="ECO:0000256" key="1">
    <source>
        <dbReference type="ARBA" id="ARBA00001947"/>
    </source>
</evidence>
<dbReference type="InterPro" id="IPR013149">
    <property type="entry name" value="ADH-like_C"/>
</dbReference>
<dbReference type="AlphaFoldDB" id="A0A0R1WMD8"/>
<dbReference type="Pfam" id="PF00107">
    <property type="entry name" value="ADH_zinc_N"/>
    <property type="match status" value="1"/>
</dbReference>
<dbReference type="InterPro" id="IPR002328">
    <property type="entry name" value="ADH_Zn_CS"/>
</dbReference>
<comment type="similarity">
    <text evidence="5">Belongs to the zinc-containing alcohol dehydrogenase family.</text>
</comment>
<dbReference type="SUPFAM" id="SSF50129">
    <property type="entry name" value="GroES-like"/>
    <property type="match status" value="1"/>
</dbReference>
<gene>
    <name evidence="7" type="ORF">FD31_GL000135</name>
</gene>
<sequence>MNKLEKVKALVADHSAFDSFHHTVITRRSLRPDDVAIDIKYCGICHSDIAQVEMIDNFQHPVVPGHEITGIVSAVGSDVKDHKVGDRVGVGCFVDSCGKCKYCKAGQEQFCEKGVVAVFNSPDYEGNITAGGYSQSLVVKDHFVLDIPDKIDLAVASPLLCAGITTYNPLKRYGVGKGSKVAIVGLGGLGHIAVQFASKMGAEVTVLGHSESKRNEANQFGANSYEILKTDHDFDRLAGKFDFILNTVAVKLDLDNYLKLLNVNGIFCFVGLTAEEQEFNILNMFNKQATMTVSNVGGIAMTQEMLNFAAENDVKPMIEMIGINDVPAAYQRVIDSDVHYRFVIDMSTLN</sequence>
<dbReference type="PROSITE" id="PS00059">
    <property type="entry name" value="ADH_ZINC"/>
    <property type="match status" value="1"/>
</dbReference>
<organism evidence="7 8">
    <name type="scientific">Companilactobacillus nantensis DSM 16982</name>
    <dbReference type="NCBI Taxonomy" id="1423774"/>
    <lineage>
        <taxon>Bacteria</taxon>
        <taxon>Bacillati</taxon>
        <taxon>Bacillota</taxon>
        <taxon>Bacilli</taxon>
        <taxon>Lactobacillales</taxon>
        <taxon>Lactobacillaceae</taxon>
        <taxon>Companilactobacillus</taxon>
    </lineage>
</organism>
<dbReference type="InterPro" id="IPR011032">
    <property type="entry name" value="GroES-like_sf"/>
</dbReference>
<dbReference type="CDD" id="cd05283">
    <property type="entry name" value="CAD1"/>
    <property type="match status" value="1"/>
</dbReference>
<dbReference type="InterPro" id="IPR047109">
    <property type="entry name" value="CAD-like"/>
</dbReference>
<dbReference type="FunFam" id="3.40.50.720:FF:000022">
    <property type="entry name" value="Cinnamyl alcohol dehydrogenase"/>
    <property type="match status" value="1"/>
</dbReference>
<dbReference type="PANTHER" id="PTHR42683">
    <property type="entry name" value="ALDEHYDE REDUCTASE"/>
    <property type="match status" value="1"/>
</dbReference>
<dbReference type="InterPro" id="IPR020843">
    <property type="entry name" value="ER"/>
</dbReference>